<keyword evidence="1" id="KW-1133">Transmembrane helix</keyword>
<dbReference type="EMBL" id="BAABDM010000011">
    <property type="protein sequence ID" value="GAA4105195.1"/>
    <property type="molecule type" value="Genomic_DNA"/>
</dbReference>
<evidence type="ECO:0000313" key="3">
    <source>
        <dbReference type="Proteomes" id="UP001500392"/>
    </source>
</evidence>
<accession>A0ABP7X5H2</accession>
<dbReference type="Proteomes" id="UP001500392">
    <property type="component" value="Unassembled WGS sequence"/>
</dbReference>
<name>A0ABP7X5H2_9GAMM</name>
<feature type="transmembrane region" description="Helical" evidence="1">
    <location>
        <begin position="21"/>
        <end position="41"/>
    </location>
</feature>
<gene>
    <name evidence="2" type="ORF">GCM10022414_34520</name>
</gene>
<keyword evidence="3" id="KW-1185">Reference proteome</keyword>
<keyword evidence="1" id="KW-0472">Membrane</keyword>
<evidence type="ECO:0000256" key="1">
    <source>
        <dbReference type="SAM" id="Phobius"/>
    </source>
</evidence>
<proteinExistence type="predicted"/>
<reference evidence="3" key="1">
    <citation type="journal article" date="2019" name="Int. J. Syst. Evol. Microbiol.">
        <title>The Global Catalogue of Microorganisms (GCM) 10K type strain sequencing project: providing services to taxonomists for standard genome sequencing and annotation.</title>
        <authorList>
            <consortium name="The Broad Institute Genomics Platform"/>
            <consortium name="The Broad Institute Genome Sequencing Center for Infectious Disease"/>
            <person name="Wu L."/>
            <person name="Ma J."/>
        </authorList>
    </citation>
    <scope>NUCLEOTIDE SEQUENCE [LARGE SCALE GENOMIC DNA]</scope>
    <source>
        <strain evidence="3">JCM 17304</strain>
    </source>
</reference>
<keyword evidence="1" id="KW-0812">Transmembrane</keyword>
<protein>
    <submittedName>
        <fullName evidence="2">Uncharacterized protein</fullName>
    </submittedName>
</protein>
<feature type="transmembrane region" description="Helical" evidence="1">
    <location>
        <begin position="81"/>
        <end position="105"/>
    </location>
</feature>
<evidence type="ECO:0000313" key="2">
    <source>
        <dbReference type="EMBL" id="GAA4105195.1"/>
    </source>
</evidence>
<sequence length="393" mass="44667">MRDWFVYIDFRGFSIWSRVQTEWAILWIYLSKIVLPLPSSFSPFHDDVELIGTRFQIAVAGLAWLSVIAISILLRKKTILPLFAVLWFLIGHLLESSSITLELYFEHRNYLPAYGLCFALTYGLWSVSNRFVVGARVLLVLYLLVVSVMCYMTTSLWGRQLNVAVIWANDSPGSSRATQHLAVMLNKEAEARGAPEEIRMQRQLMLSYFDRNADVCEKCIAVRTQSLLYACTIQSADQIRPRYEAFLNNAANGRASMSVIDGLFPLIDLVKSGQCGDIELNEVLVLIDRLLENPAFSRKTFKVRLQFLAANAAFESRDIELARSYLAFAEKREPDGLPVLQFQVFLALDVNDYKAAAAAIERRRKYVGSSKFITAERLDSMLSEVRMKQGLNN</sequence>
<feature type="transmembrane region" description="Helical" evidence="1">
    <location>
        <begin position="111"/>
        <end position="127"/>
    </location>
</feature>
<comment type="caution">
    <text evidence="2">The sequence shown here is derived from an EMBL/GenBank/DDBJ whole genome shotgun (WGS) entry which is preliminary data.</text>
</comment>
<feature type="transmembrane region" description="Helical" evidence="1">
    <location>
        <begin position="139"/>
        <end position="158"/>
    </location>
</feature>
<organism evidence="2 3">
    <name type="scientific">Zhongshania borealis</name>
    <dbReference type="NCBI Taxonomy" id="889488"/>
    <lineage>
        <taxon>Bacteria</taxon>
        <taxon>Pseudomonadati</taxon>
        <taxon>Pseudomonadota</taxon>
        <taxon>Gammaproteobacteria</taxon>
        <taxon>Cellvibrionales</taxon>
        <taxon>Spongiibacteraceae</taxon>
        <taxon>Zhongshania</taxon>
    </lineage>
</organism>
<feature type="transmembrane region" description="Helical" evidence="1">
    <location>
        <begin position="53"/>
        <end position="74"/>
    </location>
</feature>